<evidence type="ECO:0000256" key="3">
    <source>
        <dbReference type="ARBA" id="ARBA00003877"/>
    </source>
</evidence>
<dbReference type="NCBIfam" id="NF004747">
    <property type="entry name" value="PRK06078.1"/>
    <property type="match status" value="1"/>
</dbReference>
<dbReference type="GO" id="GO:0016154">
    <property type="term" value="F:pyrimidine-nucleoside phosphorylase activity"/>
    <property type="evidence" value="ECO:0007669"/>
    <property type="project" value="UniProtKB-EC"/>
</dbReference>
<dbReference type="PIRSF" id="PIRSF000478">
    <property type="entry name" value="TP_PyNP"/>
    <property type="match status" value="1"/>
</dbReference>
<keyword evidence="9 13" id="KW-0808">Transferase</keyword>
<dbReference type="InterPro" id="IPR036566">
    <property type="entry name" value="PYNP-like_C_sf"/>
</dbReference>
<dbReference type="PANTHER" id="PTHR10515:SF0">
    <property type="entry name" value="THYMIDINE PHOSPHORYLASE"/>
    <property type="match status" value="1"/>
</dbReference>
<dbReference type="EC" id="2.4.2.2" evidence="6"/>
<dbReference type="PANTHER" id="PTHR10515">
    <property type="entry name" value="THYMIDINE PHOSPHORYLASE"/>
    <property type="match status" value="1"/>
</dbReference>
<dbReference type="InterPro" id="IPR017459">
    <property type="entry name" value="Glycosyl_Trfase_fam3_N_dom"/>
</dbReference>
<dbReference type="PROSITE" id="PS00647">
    <property type="entry name" value="THYMID_PHOSPHORYLASE"/>
    <property type="match status" value="1"/>
</dbReference>
<dbReference type="Gene3D" id="1.20.970.10">
    <property type="entry name" value="Transferase, Pyrimidine Nucleoside Phosphorylase, Chain C"/>
    <property type="match status" value="1"/>
</dbReference>
<proteinExistence type="inferred from homology"/>
<protein>
    <recommendedName>
        <fullName evidence="7">Pyrimidine-nucleoside phosphorylase</fullName>
        <ecNumber evidence="6">2.4.2.2</ecNumber>
    </recommendedName>
</protein>
<comment type="cofactor">
    <cofactor evidence="2">
        <name>K(+)</name>
        <dbReference type="ChEBI" id="CHEBI:29103"/>
    </cofactor>
</comment>
<accession>A0ABW3PK35</accession>
<gene>
    <name evidence="13" type="ORF">ACFQ3J_02385</name>
</gene>
<evidence type="ECO:0000259" key="12">
    <source>
        <dbReference type="SMART" id="SM00941"/>
    </source>
</evidence>
<dbReference type="InterPro" id="IPR036320">
    <property type="entry name" value="Glycosyl_Trfase_fam3_N_dom_sf"/>
</dbReference>
<dbReference type="InterPro" id="IPR017872">
    <property type="entry name" value="Pyrmidine_PPase_CS"/>
</dbReference>
<comment type="catalytic activity">
    <reaction evidence="10">
        <text>uridine + phosphate = alpha-D-ribose 1-phosphate + uracil</text>
        <dbReference type="Rhea" id="RHEA:24388"/>
        <dbReference type="ChEBI" id="CHEBI:16704"/>
        <dbReference type="ChEBI" id="CHEBI:17568"/>
        <dbReference type="ChEBI" id="CHEBI:43474"/>
        <dbReference type="ChEBI" id="CHEBI:57720"/>
        <dbReference type="EC" id="2.4.2.2"/>
    </reaction>
</comment>
<dbReference type="Pfam" id="PF02885">
    <property type="entry name" value="Glycos_trans_3N"/>
    <property type="match status" value="1"/>
</dbReference>
<dbReference type="InterPro" id="IPR000312">
    <property type="entry name" value="Glycosyl_Trfase_fam3"/>
</dbReference>
<dbReference type="NCBIfam" id="NF004490">
    <property type="entry name" value="PRK05820.1"/>
    <property type="match status" value="1"/>
</dbReference>
<evidence type="ECO:0000256" key="11">
    <source>
        <dbReference type="ARBA" id="ARBA00048525"/>
    </source>
</evidence>
<dbReference type="InterPro" id="IPR018090">
    <property type="entry name" value="Pyrmidine_PPas_bac/euk"/>
</dbReference>
<evidence type="ECO:0000256" key="1">
    <source>
        <dbReference type="ARBA" id="ARBA00001066"/>
    </source>
</evidence>
<dbReference type="InterPro" id="IPR035902">
    <property type="entry name" value="Nuc_phospho_transferase"/>
</dbReference>
<dbReference type="InterPro" id="IPR000053">
    <property type="entry name" value="Thymidine/pyrmidine_PPase"/>
</dbReference>
<dbReference type="Proteomes" id="UP001597169">
    <property type="component" value="Unassembled WGS sequence"/>
</dbReference>
<comment type="function">
    <text evidence="3">Catalyzes phosphorolysis of the pyrimidine nucleosides uridine, thymidine and 2'-deoxyuridine with the formation of the corresponding pyrimidine base and ribose-1-phosphate.</text>
</comment>
<evidence type="ECO:0000256" key="6">
    <source>
        <dbReference type="ARBA" id="ARBA00011889"/>
    </source>
</evidence>
<dbReference type="Pfam" id="PF07831">
    <property type="entry name" value="PYNP_C"/>
    <property type="match status" value="1"/>
</dbReference>
<evidence type="ECO:0000256" key="8">
    <source>
        <dbReference type="ARBA" id="ARBA00022676"/>
    </source>
</evidence>
<keyword evidence="14" id="KW-1185">Reference proteome</keyword>
<reference evidence="14" key="1">
    <citation type="journal article" date="2019" name="Int. J. Syst. Evol. Microbiol.">
        <title>The Global Catalogue of Microorganisms (GCM) 10K type strain sequencing project: providing services to taxonomists for standard genome sequencing and annotation.</title>
        <authorList>
            <consortium name="The Broad Institute Genomics Platform"/>
            <consortium name="The Broad Institute Genome Sequencing Center for Infectious Disease"/>
            <person name="Wu L."/>
            <person name="Ma J."/>
        </authorList>
    </citation>
    <scope>NUCLEOTIDE SEQUENCE [LARGE SCALE GENOMIC DNA]</scope>
    <source>
        <strain evidence="14">CCUG 53519</strain>
    </source>
</reference>
<dbReference type="SUPFAM" id="SSF52418">
    <property type="entry name" value="Nucleoside phosphorylase/phosphoribosyltransferase catalytic domain"/>
    <property type="match status" value="1"/>
</dbReference>
<feature type="domain" description="Pyrimidine nucleoside phosphorylase C-terminal" evidence="12">
    <location>
        <begin position="345"/>
        <end position="417"/>
    </location>
</feature>
<comment type="catalytic activity">
    <reaction evidence="1">
        <text>2'-deoxyuridine + phosphate = 2-deoxy-alpha-D-ribose 1-phosphate + uracil</text>
        <dbReference type="Rhea" id="RHEA:22824"/>
        <dbReference type="ChEBI" id="CHEBI:16450"/>
        <dbReference type="ChEBI" id="CHEBI:17568"/>
        <dbReference type="ChEBI" id="CHEBI:43474"/>
        <dbReference type="ChEBI" id="CHEBI:57259"/>
        <dbReference type="EC" id="2.4.2.2"/>
    </reaction>
</comment>
<evidence type="ECO:0000256" key="2">
    <source>
        <dbReference type="ARBA" id="ARBA00001958"/>
    </source>
</evidence>
<dbReference type="SUPFAM" id="SSF54680">
    <property type="entry name" value="Pyrimidine nucleoside phosphorylase C-terminal domain"/>
    <property type="match status" value="1"/>
</dbReference>
<comment type="catalytic activity">
    <reaction evidence="11">
        <text>thymidine + phosphate = 2-deoxy-alpha-D-ribose 1-phosphate + thymine</text>
        <dbReference type="Rhea" id="RHEA:16037"/>
        <dbReference type="ChEBI" id="CHEBI:17748"/>
        <dbReference type="ChEBI" id="CHEBI:17821"/>
        <dbReference type="ChEBI" id="CHEBI:43474"/>
        <dbReference type="ChEBI" id="CHEBI:57259"/>
        <dbReference type="EC" id="2.4.2.2"/>
    </reaction>
</comment>
<keyword evidence="8 13" id="KW-0328">Glycosyltransferase</keyword>
<dbReference type="SUPFAM" id="SSF47648">
    <property type="entry name" value="Nucleoside phosphorylase/phosphoribosyltransferase N-terminal domain"/>
    <property type="match status" value="1"/>
</dbReference>
<organism evidence="13 14">
    <name type="scientific">Paenibacillus provencensis</name>
    <dbReference type="NCBI Taxonomy" id="441151"/>
    <lineage>
        <taxon>Bacteria</taxon>
        <taxon>Bacillati</taxon>
        <taxon>Bacillota</taxon>
        <taxon>Bacilli</taxon>
        <taxon>Bacillales</taxon>
        <taxon>Paenibacillaceae</taxon>
        <taxon>Paenibacillus</taxon>
    </lineage>
</organism>
<comment type="subunit">
    <text evidence="5">Homodimer.</text>
</comment>
<dbReference type="Pfam" id="PF00591">
    <property type="entry name" value="Glycos_transf_3"/>
    <property type="match status" value="1"/>
</dbReference>
<evidence type="ECO:0000256" key="9">
    <source>
        <dbReference type="ARBA" id="ARBA00022679"/>
    </source>
</evidence>
<evidence type="ECO:0000256" key="10">
    <source>
        <dbReference type="ARBA" id="ARBA00048453"/>
    </source>
</evidence>
<dbReference type="RefSeq" id="WP_251581032.1">
    <property type="nucleotide sequence ID" value="NZ_JBHTKX010000001.1"/>
</dbReference>
<dbReference type="InterPro" id="IPR013102">
    <property type="entry name" value="PYNP_C"/>
</dbReference>
<dbReference type="SMART" id="SM00941">
    <property type="entry name" value="PYNP_C"/>
    <property type="match status" value="1"/>
</dbReference>
<evidence type="ECO:0000256" key="7">
    <source>
        <dbReference type="ARBA" id="ARBA00014680"/>
    </source>
</evidence>
<dbReference type="NCBIfam" id="TIGR02644">
    <property type="entry name" value="Y_phosphoryl"/>
    <property type="match status" value="1"/>
</dbReference>
<dbReference type="Gene3D" id="3.40.1030.10">
    <property type="entry name" value="Nucleoside phosphorylase/phosphoribosyltransferase catalytic domain"/>
    <property type="match status" value="1"/>
</dbReference>
<dbReference type="Gene3D" id="3.90.1170.30">
    <property type="entry name" value="Pyrimidine nucleoside phosphorylase-like, C-terminal domain"/>
    <property type="match status" value="1"/>
</dbReference>
<evidence type="ECO:0000313" key="13">
    <source>
        <dbReference type="EMBL" id="MFD1127014.1"/>
    </source>
</evidence>
<dbReference type="EMBL" id="JBHTKX010000001">
    <property type="protein sequence ID" value="MFD1127014.1"/>
    <property type="molecule type" value="Genomic_DNA"/>
</dbReference>
<evidence type="ECO:0000313" key="14">
    <source>
        <dbReference type="Proteomes" id="UP001597169"/>
    </source>
</evidence>
<evidence type="ECO:0000256" key="4">
    <source>
        <dbReference type="ARBA" id="ARBA00006915"/>
    </source>
</evidence>
<sequence length="432" mass="46280">MRMIDLIHKKRNNESLSKDEIEFIISNYVSDNIPDYQMSALSMAIFFNGMNDDEVANLTHAMAFSGETVDLSPIKGIKVDKHSSGGVGDKTSLIVLPLVASVGVPVAKMSGRGLGHTGGTLDKLEAIEGFKIELTNKEFIDNVNNVGMALVGQTANLVPADKKLYGLRDATSTVDSIPLIASSIMSKKIASGADAIVLDVKVGSGAFMKTIEEARKLGSIMVSIGKSLNRNTVAVLSNMDEPLGHEVGNANEIMEVVQVLKGQGEKKLTELSLTLASHMAVLGGKFDSYDEAYAEMSKLIENGQAINKFKEFISAQGGNPEFVDNLDKLPQAKNHFEIVSPKDGYVGFIDAEKIGLAAMMAGAGRKTKADPIDHSVGITLKAKTGDKVAKGDILAILHCNSEDSESKTLILDAYEISNEQIESKDIVFDVIS</sequence>
<name>A0ABW3PK35_9BACL</name>
<comment type="similarity">
    <text evidence="4">Belongs to the thymidine/pyrimidine-nucleoside phosphorylase family.</text>
</comment>
<evidence type="ECO:0000256" key="5">
    <source>
        <dbReference type="ARBA" id="ARBA00011738"/>
    </source>
</evidence>
<comment type="caution">
    <text evidence="13">The sequence shown here is derived from an EMBL/GenBank/DDBJ whole genome shotgun (WGS) entry which is preliminary data.</text>
</comment>